<dbReference type="InterPro" id="IPR011006">
    <property type="entry name" value="CheY-like_superfamily"/>
</dbReference>
<dbReference type="SUPFAM" id="SSF46894">
    <property type="entry name" value="C-terminal effector domain of the bipartite response regulators"/>
    <property type="match status" value="1"/>
</dbReference>
<keyword evidence="2" id="KW-0902">Two-component regulatory system</keyword>
<protein>
    <submittedName>
        <fullName evidence="10">Response regulator transcription factor</fullName>
    </submittedName>
</protein>
<proteinExistence type="predicted"/>
<organism evidence="10 11">
    <name type="scientific">Kineococcus endophyticus</name>
    <dbReference type="NCBI Taxonomy" id="1181883"/>
    <lineage>
        <taxon>Bacteria</taxon>
        <taxon>Bacillati</taxon>
        <taxon>Actinomycetota</taxon>
        <taxon>Actinomycetes</taxon>
        <taxon>Kineosporiales</taxon>
        <taxon>Kineosporiaceae</taxon>
        <taxon>Kineococcus</taxon>
    </lineage>
</organism>
<evidence type="ECO:0000256" key="6">
    <source>
        <dbReference type="PROSITE-ProRule" id="PRU00169"/>
    </source>
</evidence>
<dbReference type="Gene3D" id="1.10.10.10">
    <property type="entry name" value="Winged helix-like DNA-binding domain superfamily/Winged helix DNA-binding domain"/>
    <property type="match status" value="1"/>
</dbReference>
<dbReference type="CDD" id="cd00383">
    <property type="entry name" value="trans_reg_C"/>
    <property type="match status" value="1"/>
</dbReference>
<evidence type="ECO:0000256" key="3">
    <source>
        <dbReference type="ARBA" id="ARBA00023015"/>
    </source>
</evidence>
<feature type="domain" description="Response regulatory" evidence="8">
    <location>
        <begin position="2"/>
        <end position="113"/>
    </location>
</feature>
<gene>
    <name evidence="10" type="ORF">AB1207_11105</name>
</gene>
<sequence length="229" mass="24355">MRVLVVEDDDGVAAAVVDALRTHGHAVLRVPGVGQAREVVRDADLVLLDLGLPDGDGLGLLRELRTRTQVPVLVMTARSAERDVVHALHLGADDYLVKPVRLRELLARINVVTARARRAAEPAGADGPAAGGPVVVGDVVVDLAARRVRVGGSDGPEVELTAKEFDVLAVLARRVGQVVPRQLVMDEVWGEAHVGVNRSLDVHLSALRAKLDRPGVLVTVRGVGFRLGR</sequence>
<dbReference type="PROSITE" id="PS51755">
    <property type="entry name" value="OMPR_PHOB"/>
    <property type="match status" value="1"/>
</dbReference>
<dbReference type="InterPro" id="IPR001867">
    <property type="entry name" value="OmpR/PhoB-type_DNA-bd"/>
</dbReference>
<evidence type="ECO:0000259" key="8">
    <source>
        <dbReference type="PROSITE" id="PS50110"/>
    </source>
</evidence>
<keyword evidence="3" id="KW-0805">Transcription regulation</keyword>
<dbReference type="Pfam" id="PF00486">
    <property type="entry name" value="Trans_reg_C"/>
    <property type="match status" value="1"/>
</dbReference>
<dbReference type="SMART" id="SM00862">
    <property type="entry name" value="Trans_reg_C"/>
    <property type="match status" value="1"/>
</dbReference>
<dbReference type="PANTHER" id="PTHR48111">
    <property type="entry name" value="REGULATOR OF RPOS"/>
    <property type="match status" value="1"/>
</dbReference>
<keyword evidence="5" id="KW-0804">Transcription</keyword>
<feature type="modified residue" description="4-aspartylphosphate" evidence="6">
    <location>
        <position position="49"/>
    </location>
</feature>
<evidence type="ECO:0000259" key="9">
    <source>
        <dbReference type="PROSITE" id="PS51755"/>
    </source>
</evidence>
<keyword evidence="1 6" id="KW-0597">Phosphoprotein</keyword>
<dbReference type="SUPFAM" id="SSF52172">
    <property type="entry name" value="CheY-like"/>
    <property type="match status" value="1"/>
</dbReference>
<evidence type="ECO:0000256" key="4">
    <source>
        <dbReference type="ARBA" id="ARBA00023125"/>
    </source>
</evidence>
<evidence type="ECO:0000313" key="10">
    <source>
        <dbReference type="EMBL" id="MEW9265296.1"/>
    </source>
</evidence>
<reference evidence="10 11" key="1">
    <citation type="submission" date="2024-07" db="EMBL/GenBank/DDBJ databases">
        <authorList>
            <person name="Thanompreechachai J."/>
            <person name="Duangmal K."/>
        </authorList>
    </citation>
    <scope>NUCLEOTIDE SEQUENCE [LARGE SCALE GENOMIC DNA]</scope>
    <source>
        <strain evidence="10 11">KCTC 19886</strain>
    </source>
</reference>
<keyword evidence="11" id="KW-1185">Reference proteome</keyword>
<dbReference type="Gene3D" id="3.40.50.2300">
    <property type="match status" value="1"/>
</dbReference>
<comment type="caution">
    <text evidence="10">The sequence shown here is derived from an EMBL/GenBank/DDBJ whole genome shotgun (WGS) entry which is preliminary data.</text>
</comment>
<evidence type="ECO:0000256" key="7">
    <source>
        <dbReference type="PROSITE-ProRule" id="PRU01091"/>
    </source>
</evidence>
<dbReference type="Proteomes" id="UP001555826">
    <property type="component" value="Unassembled WGS sequence"/>
</dbReference>
<dbReference type="RefSeq" id="WP_367638319.1">
    <property type="nucleotide sequence ID" value="NZ_JBFNQN010000007.1"/>
</dbReference>
<evidence type="ECO:0000256" key="2">
    <source>
        <dbReference type="ARBA" id="ARBA00023012"/>
    </source>
</evidence>
<dbReference type="Gene3D" id="6.10.250.690">
    <property type="match status" value="1"/>
</dbReference>
<feature type="DNA-binding region" description="OmpR/PhoB-type" evidence="7">
    <location>
        <begin position="131"/>
        <end position="229"/>
    </location>
</feature>
<evidence type="ECO:0000313" key="11">
    <source>
        <dbReference type="Proteomes" id="UP001555826"/>
    </source>
</evidence>
<dbReference type="InterPro" id="IPR001789">
    <property type="entry name" value="Sig_transdc_resp-reg_receiver"/>
</dbReference>
<dbReference type="Pfam" id="PF00072">
    <property type="entry name" value="Response_reg"/>
    <property type="match status" value="1"/>
</dbReference>
<evidence type="ECO:0000256" key="1">
    <source>
        <dbReference type="ARBA" id="ARBA00022553"/>
    </source>
</evidence>
<keyword evidence="4 7" id="KW-0238">DNA-binding</keyword>
<dbReference type="InterPro" id="IPR039420">
    <property type="entry name" value="WalR-like"/>
</dbReference>
<dbReference type="InterPro" id="IPR036388">
    <property type="entry name" value="WH-like_DNA-bd_sf"/>
</dbReference>
<dbReference type="EMBL" id="JBFNQN010000007">
    <property type="protein sequence ID" value="MEW9265296.1"/>
    <property type="molecule type" value="Genomic_DNA"/>
</dbReference>
<accession>A0ABV3P6P1</accession>
<dbReference type="PROSITE" id="PS50110">
    <property type="entry name" value="RESPONSE_REGULATORY"/>
    <property type="match status" value="1"/>
</dbReference>
<feature type="domain" description="OmpR/PhoB-type" evidence="9">
    <location>
        <begin position="131"/>
        <end position="229"/>
    </location>
</feature>
<name>A0ABV3P6P1_9ACTN</name>
<dbReference type="PANTHER" id="PTHR48111:SF1">
    <property type="entry name" value="TWO-COMPONENT RESPONSE REGULATOR ORR33"/>
    <property type="match status" value="1"/>
</dbReference>
<evidence type="ECO:0000256" key="5">
    <source>
        <dbReference type="ARBA" id="ARBA00023163"/>
    </source>
</evidence>
<dbReference type="InterPro" id="IPR016032">
    <property type="entry name" value="Sig_transdc_resp-reg_C-effctor"/>
</dbReference>
<dbReference type="SMART" id="SM00448">
    <property type="entry name" value="REC"/>
    <property type="match status" value="1"/>
</dbReference>